<keyword evidence="5" id="KW-1185">Reference proteome</keyword>
<protein>
    <submittedName>
        <fullName evidence="3">Uncharacterized protein</fullName>
    </submittedName>
</protein>
<evidence type="ECO:0000313" key="3">
    <source>
        <dbReference type="EMBL" id="KAE9985928.1"/>
    </source>
</evidence>
<reference evidence="3 5" key="1">
    <citation type="submission" date="2019-07" db="EMBL/GenBank/DDBJ databases">
        <title>Venturia inaequalis Genome Resource.</title>
        <authorList>
            <person name="Lichtner F.J."/>
        </authorList>
    </citation>
    <scope>NUCLEOTIDE SEQUENCE [LARGE SCALE GENOMIC DNA]</scope>
    <source>
        <strain evidence="2 4">120213</strain>
        <strain evidence="3 5">DMI_063113</strain>
    </source>
</reference>
<feature type="region of interest" description="Disordered" evidence="1">
    <location>
        <begin position="34"/>
        <end position="84"/>
    </location>
</feature>
<evidence type="ECO:0000256" key="1">
    <source>
        <dbReference type="SAM" id="MobiDB-lite"/>
    </source>
</evidence>
<feature type="compositionally biased region" description="Basic and acidic residues" evidence="1">
    <location>
        <begin position="64"/>
        <end position="74"/>
    </location>
</feature>
<name>A0A8H3Z7F1_VENIN</name>
<evidence type="ECO:0000313" key="5">
    <source>
        <dbReference type="Proteomes" id="UP000490939"/>
    </source>
</evidence>
<feature type="compositionally biased region" description="Basic and acidic residues" evidence="1">
    <location>
        <begin position="100"/>
        <end position="112"/>
    </location>
</feature>
<comment type="caution">
    <text evidence="3">The sequence shown here is derived from an EMBL/GenBank/DDBJ whole genome shotgun (WGS) entry which is preliminary data.</text>
</comment>
<dbReference type="EMBL" id="WNWR01000268">
    <property type="protein sequence ID" value="KAE9985928.1"/>
    <property type="molecule type" value="Genomic_DNA"/>
</dbReference>
<evidence type="ECO:0000313" key="2">
    <source>
        <dbReference type="EMBL" id="KAE9966760.1"/>
    </source>
</evidence>
<feature type="region of interest" description="Disordered" evidence="1">
    <location>
        <begin position="153"/>
        <end position="172"/>
    </location>
</feature>
<feature type="region of interest" description="Disordered" evidence="1">
    <location>
        <begin position="100"/>
        <end position="128"/>
    </location>
</feature>
<dbReference type="EMBL" id="WNWS01000496">
    <property type="protein sequence ID" value="KAE9966760.1"/>
    <property type="molecule type" value="Genomic_DNA"/>
</dbReference>
<dbReference type="Proteomes" id="UP000490939">
    <property type="component" value="Unassembled WGS sequence"/>
</dbReference>
<organism evidence="3 5">
    <name type="scientific">Venturia inaequalis</name>
    <name type="common">Apple scab fungus</name>
    <dbReference type="NCBI Taxonomy" id="5025"/>
    <lineage>
        <taxon>Eukaryota</taxon>
        <taxon>Fungi</taxon>
        <taxon>Dikarya</taxon>
        <taxon>Ascomycota</taxon>
        <taxon>Pezizomycotina</taxon>
        <taxon>Dothideomycetes</taxon>
        <taxon>Pleosporomycetidae</taxon>
        <taxon>Venturiales</taxon>
        <taxon>Venturiaceae</taxon>
        <taxon>Venturia</taxon>
    </lineage>
</organism>
<gene>
    <name evidence="3" type="ORF">EG327_004495</name>
    <name evidence="2" type="ORF">EG328_008634</name>
</gene>
<dbReference type="OrthoDB" id="10324450at2759"/>
<dbReference type="AlphaFoldDB" id="A0A8H3Z7F1"/>
<feature type="compositionally biased region" description="Basic residues" evidence="1">
    <location>
        <begin position="75"/>
        <end position="84"/>
    </location>
</feature>
<accession>A0A8H3Z7F1</accession>
<proteinExistence type="predicted"/>
<dbReference type="Proteomes" id="UP000447873">
    <property type="component" value="Unassembled WGS sequence"/>
</dbReference>
<evidence type="ECO:0000313" key="4">
    <source>
        <dbReference type="Proteomes" id="UP000447873"/>
    </source>
</evidence>
<sequence length="172" mass="19613">MGCGLSTASGRRSCKRVHSKTKKYDVFIEKIPRRHEPGDRRHAQYPLGPADVDFRWPTNRRGIPSKESEFAGRDPRKRLYTGKKPRNAFVVRRVAEHDKNHELGMQVERNEEGEPVEGGVEMPMGSTYKGQAEGWQPYKQAFWGAEFRGGRLFEPLKEEAETGQQGGGQQQE</sequence>